<keyword evidence="2" id="KW-1003">Cell membrane</keyword>
<dbReference type="GO" id="GO:0005886">
    <property type="term" value="C:plasma membrane"/>
    <property type="evidence" value="ECO:0007669"/>
    <property type="project" value="UniProtKB-SubCell"/>
</dbReference>
<accession>A0A1R1S752</accession>
<dbReference type="RefSeq" id="WP_065959461.1">
    <property type="nucleotide sequence ID" value="NZ_ASQP01000487.1"/>
</dbReference>
<dbReference type="PANTHER" id="PTHR43124:SF3">
    <property type="entry name" value="CHLORAMPHENICOL EFFLUX PUMP RV0191"/>
    <property type="match status" value="1"/>
</dbReference>
<feature type="transmembrane region" description="Helical" evidence="6">
    <location>
        <begin position="202"/>
        <end position="224"/>
    </location>
</feature>
<dbReference type="PRINTS" id="PR01035">
    <property type="entry name" value="TCRTETA"/>
</dbReference>
<feature type="transmembrane region" description="Helical" evidence="6">
    <location>
        <begin position="288"/>
        <end position="307"/>
    </location>
</feature>
<dbReference type="GO" id="GO:0022857">
    <property type="term" value="F:transmembrane transporter activity"/>
    <property type="evidence" value="ECO:0007669"/>
    <property type="project" value="InterPro"/>
</dbReference>
<evidence type="ECO:0000256" key="4">
    <source>
        <dbReference type="ARBA" id="ARBA00022989"/>
    </source>
</evidence>
<organism evidence="8 9">
    <name type="scientific">Streptomyces sparsogenes DSM 40356</name>
    <dbReference type="NCBI Taxonomy" id="1331668"/>
    <lineage>
        <taxon>Bacteria</taxon>
        <taxon>Bacillati</taxon>
        <taxon>Actinomycetota</taxon>
        <taxon>Actinomycetes</taxon>
        <taxon>Kitasatosporales</taxon>
        <taxon>Streptomycetaceae</taxon>
        <taxon>Streptomyces</taxon>
    </lineage>
</organism>
<feature type="transmembrane region" description="Helical" evidence="6">
    <location>
        <begin position="236"/>
        <end position="253"/>
    </location>
</feature>
<keyword evidence="9" id="KW-1185">Reference proteome</keyword>
<dbReference type="Proteomes" id="UP000186168">
    <property type="component" value="Unassembled WGS sequence"/>
</dbReference>
<sequence>MPFAVYMLGLAVFAQATSEFMLSGLVPDIAADLGVSIPQAGFLTSAFAIGMVVGGPLLAILTLRWPRRTALVAFLVAFAAAHVVGALTDDYGVLLATRIVGALANAGFWAVAAGAAVGMVEPGAKARAMAVVLGGVTLACVAGVPGGAVLGQLWGWRSAFWAVAGLSVAGLVAVLASIPAGRPDAPATGLRAELRALVGPQLLTAYAMNALVQGATFCTFTYLAPLLTEVSGYGDGWVPAMLVLFGLGAFVGITVGGRIADARPYTVLLAGMSALTLGWAVLALTAGGAVAVFALVFVQGMLAFGIAPALTSRTFYLAGGAPTLAGGFLTAAFNVGNTAGPWFGGLTIDAGLGFRAPVWTSALMMAVALGTLGLAAVLRRRDERREETPATAAV</sequence>
<protein>
    <submittedName>
        <fullName evidence="8">Major facilitator superfamily transporter</fullName>
    </submittedName>
</protein>
<name>A0A1R1S752_9ACTN</name>
<feature type="transmembrane region" description="Helical" evidence="6">
    <location>
        <begin position="70"/>
        <end position="87"/>
    </location>
</feature>
<dbReference type="InterPro" id="IPR020846">
    <property type="entry name" value="MFS_dom"/>
</dbReference>
<dbReference type="Pfam" id="PF07690">
    <property type="entry name" value="MFS_1"/>
    <property type="match status" value="1"/>
</dbReference>
<dbReference type="PROSITE" id="PS50850">
    <property type="entry name" value="MFS"/>
    <property type="match status" value="1"/>
</dbReference>
<dbReference type="AlphaFoldDB" id="A0A1R1S752"/>
<proteinExistence type="predicted"/>
<keyword evidence="4 6" id="KW-1133">Transmembrane helix</keyword>
<comment type="subcellular location">
    <subcellularLocation>
        <location evidence="1">Cell membrane</location>
        <topology evidence="1">Multi-pass membrane protein</topology>
    </subcellularLocation>
</comment>
<feature type="transmembrane region" description="Helical" evidence="6">
    <location>
        <begin position="265"/>
        <end position="282"/>
    </location>
</feature>
<dbReference type="GeneID" id="96742346"/>
<feature type="transmembrane region" description="Helical" evidence="6">
    <location>
        <begin position="132"/>
        <end position="154"/>
    </location>
</feature>
<comment type="caution">
    <text evidence="8">The sequence shown here is derived from an EMBL/GenBank/DDBJ whole genome shotgun (WGS) entry which is preliminary data.</text>
</comment>
<dbReference type="EMBL" id="ASQP01000487">
    <property type="protein sequence ID" value="OMI34100.1"/>
    <property type="molecule type" value="Genomic_DNA"/>
</dbReference>
<dbReference type="CDD" id="cd17324">
    <property type="entry name" value="MFS_NepI_like"/>
    <property type="match status" value="1"/>
</dbReference>
<feature type="domain" description="Major facilitator superfamily (MFS) profile" evidence="7">
    <location>
        <begin position="4"/>
        <end position="385"/>
    </location>
</feature>
<feature type="transmembrane region" description="Helical" evidence="6">
    <location>
        <begin position="160"/>
        <end position="181"/>
    </location>
</feature>
<dbReference type="NCBIfam" id="NF033135">
    <property type="entry name" value="cmx_cmrA"/>
    <property type="match status" value="1"/>
</dbReference>
<feature type="transmembrane region" description="Helical" evidence="6">
    <location>
        <begin position="42"/>
        <end position="63"/>
    </location>
</feature>
<gene>
    <name evidence="8" type="ORF">SPAR_37950</name>
</gene>
<evidence type="ECO:0000256" key="5">
    <source>
        <dbReference type="ARBA" id="ARBA00023136"/>
    </source>
</evidence>
<evidence type="ECO:0000313" key="8">
    <source>
        <dbReference type="EMBL" id="OMI34100.1"/>
    </source>
</evidence>
<evidence type="ECO:0000256" key="6">
    <source>
        <dbReference type="SAM" id="Phobius"/>
    </source>
</evidence>
<keyword evidence="5 6" id="KW-0472">Membrane</keyword>
<evidence type="ECO:0000256" key="3">
    <source>
        <dbReference type="ARBA" id="ARBA00022692"/>
    </source>
</evidence>
<feature type="transmembrane region" description="Helical" evidence="6">
    <location>
        <begin position="314"/>
        <end position="336"/>
    </location>
</feature>
<evidence type="ECO:0000256" key="2">
    <source>
        <dbReference type="ARBA" id="ARBA00022475"/>
    </source>
</evidence>
<feature type="transmembrane region" description="Helical" evidence="6">
    <location>
        <begin position="99"/>
        <end position="120"/>
    </location>
</feature>
<keyword evidence="3 6" id="KW-0812">Transmembrane</keyword>
<reference evidence="8 9" key="1">
    <citation type="submission" date="2013-05" db="EMBL/GenBank/DDBJ databases">
        <title>Genome sequence of Streptomyces sparsogenes DSM 40356.</title>
        <authorList>
            <person name="Coyne S."/>
            <person name="Seebeck F.P."/>
        </authorList>
    </citation>
    <scope>NUCLEOTIDE SEQUENCE [LARGE SCALE GENOMIC DNA]</scope>
    <source>
        <strain evidence="8 9">DSM 40356</strain>
    </source>
</reference>
<dbReference type="InterPro" id="IPR036259">
    <property type="entry name" value="MFS_trans_sf"/>
</dbReference>
<dbReference type="InterPro" id="IPR001958">
    <property type="entry name" value="Tet-R_TetA/multi-R_MdtG-like"/>
</dbReference>
<dbReference type="PANTHER" id="PTHR43124">
    <property type="entry name" value="PURINE EFFLUX PUMP PBUE"/>
    <property type="match status" value="1"/>
</dbReference>
<evidence type="ECO:0000256" key="1">
    <source>
        <dbReference type="ARBA" id="ARBA00004651"/>
    </source>
</evidence>
<feature type="transmembrane region" description="Helical" evidence="6">
    <location>
        <begin position="356"/>
        <end position="378"/>
    </location>
</feature>
<evidence type="ECO:0000259" key="7">
    <source>
        <dbReference type="PROSITE" id="PS50850"/>
    </source>
</evidence>
<dbReference type="InterPro" id="IPR011701">
    <property type="entry name" value="MFS"/>
</dbReference>
<dbReference type="InterPro" id="IPR050189">
    <property type="entry name" value="MFS_Efflux_Transporters"/>
</dbReference>
<dbReference type="SUPFAM" id="SSF103473">
    <property type="entry name" value="MFS general substrate transporter"/>
    <property type="match status" value="1"/>
</dbReference>
<evidence type="ECO:0000313" key="9">
    <source>
        <dbReference type="Proteomes" id="UP000186168"/>
    </source>
</evidence>
<dbReference type="Gene3D" id="1.20.1250.20">
    <property type="entry name" value="MFS general substrate transporter like domains"/>
    <property type="match status" value="2"/>
</dbReference>